<accession>A0A412AWP9</accession>
<organism evidence="1 2">
    <name type="scientific">[Clostridium] leptum</name>
    <dbReference type="NCBI Taxonomy" id="1535"/>
    <lineage>
        <taxon>Bacteria</taxon>
        <taxon>Bacillati</taxon>
        <taxon>Bacillota</taxon>
        <taxon>Clostridia</taxon>
        <taxon>Eubacteriales</taxon>
        <taxon>Oscillospiraceae</taxon>
        <taxon>Oscillospiraceae incertae sedis</taxon>
    </lineage>
</organism>
<name>A0A412AWP9_9FIRM</name>
<dbReference type="EMBL" id="QRTC01000033">
    <property type="protein sequence ID" value="RGQ39479.1"/>
    <property type="molecule type" value="Genomic_DNA"/>
</dbReference>
<evidence type="ECO:0000313" key="1">
    <source>
        <dbReference type="EMBL" id="RGQ39479.1"/>
    </source>
</evidence>
<proteinExistence type="predicted"/>
<sequence>MFTGFASLKLQELRVLYSAYQFQYSNCLKVLLKYNYIIRIFMFFVRYGLDKKSFIMYNKNTDISAFIH</sequence>
<gene>
    <name evidence="1" type="ORF">DWY99_08955</name>
</gene>
<protein>
    <submittedName>
        <fullName evidence="1">Uncharacterized protein</fullName>
    </submittedName>
</protein>
<dbReference type="AlphaFoldDB" id="A0A412AWP9"/>
<dbReference type="Proteomes" id="UP000284751">
    <property type="component" value="Unassembled WGS sequence"/>
</dbReference>
<evidence type="ECO:0000313" key="2">
    <source>
        <dbReference type="Proteomes" id="UP000284751"/>
    </source>
</evidence>
<reference evidence="1 2" key="1">
    <citation type="submission" date="2018-08" db="EMBL/GenBank/DDBJ databases">
        <title>A genome reference for cultivated species of the human gut microbiota.</title>
        <authorList>
            <person name="Zou Y."/>
            <person name="Xue W."/>
            <person name="Luo G."/>
        </authorList>
    </citation>
    <scope>NUCLEOTIDE SEQUENCE [LARGE SCALE GENOMIC DNA]</scope>
    <source>
        <strain evidence="1 2">AF28-26</strain>
    </source>
</reference>
<comment type="caution">
    <text evidence="1">The sequence shown here is derived from an EMBL/GenBank/DDBJ whole genome shotgun (WGS) entry which is preliminary data.</text>
</comment>